<accession>A0A7X2H9T5</accession>
<reference evidence="2 3" key="1">
    <citation type="submission" date="2019-11" db="EMBL/GenBank/DDBJ databases">
        <title>Paenibacillus monticola sp. nov., a novel PGPR strain isolated from mountain sample in China.</title>
        <authorList>
            <person name="Zhao Q."/>
            <person name="Li H.-P."/>
            <person name="Zhang J.-L."/>
        </authorList>
    </citation>
    <scope>NUCLEOTIDE SEQUENCE [LARGE SCALE GENOMIC DNA]</scope>
    <source>
        <strain evidence="2 3">LC-T2</strain>
    </source>
</reference>
<feature type="transmembrane region" description="Helical" evidence="1">
    <location>
        <begin position="12"/>
        <end position="32"/>
    </location>
</feature>
<feature type="transmembrane region" description="Helical" evidence="1">
    <location>
        <begin position="123"/>
        <end position="141"/>
    </location>
</feature>
<dbReference type="EMBL" id="WJXB01000012">
    <property type="protein sequence ID" value="MRN56174.1"/>
    <property type="molecule type" value="Genomic_DNA"/>
</dbReference>
<keyword evidence="1" id="KW-1133">Transmembrane helix</keyword>
<feature type="transmembrane region" description="Helical" evidence="1">
    <location>
        <begin position="366"/>
        <end position="386"/>
    </location>
</feature>
<feature type="transmembrane region" description="Helical" evidence="1">
    <location>
        <begin position="315"/>
        <end position="345"/>
    </location>
</feature>
<feature type="transmembrane region" description="Helical" evidence="1">
    <location>
        <begin position="447"/>
        <end position="466"/>
    </location>
</feature>
<name>A0A7X2H9T5_9BACL</name>
<feature type="transmembrane region" description="Helical" evidence="1">
    <location>
        <begin position="472"/>
        <end position="488"/>
    </location>
</feature>
<dbReference type="Proteomes" id="UP000463051">
    <property type="component" value="Unassembled WGS sequence"/>
</dbReference>
<proteinExistence type="predicted"/>
<gene>
    <name evidence="2" type="ORF">GJB61_24690</name>
</gene>
<feature type="transmembrane region" description="Helical" evidence="1">
    <location>
        <begin position="291"/>
        <end position="309"/>
    </location>
</feature>
<protein>
    <recommendedName>
        <fullName evidence="4">Glycosyltransferase RgtA/B/C/D-like domain-containing protein</fullName>
    </recommendedName>
</protein>
<feature type="transmembrane region" description="Helical" evidence="1">
    <location>
        <begin position="63"/>
        <end position="81"/>
    </location>
</feature>
<organism evidence="2 3">
    <name type="scientific">Paenibacillus monticola</name>
    <dbReference type="NCBI Taxonomy" id="2666075"/>
    <lineage>
        <taxon>Bacteria</taxon>
        <taxon>Bacillati</taxon>
        <taxon>Bacillota</taxon>
        <taxon>Bacilli</taxon>
        <taxon>Bacillales</taxon>
        <taxon>Paenibacillaceae</taxon>
        <taxon>Paenibacillus</taxon>
    </lineage>
</organism>
<evidence type="ECO:0008006" key="4">
    <source>
        <dbReference type="Google" id="ProtNLM"/>
    </source>
</evidence>
<evidence type="ECO:0000313" key="3">
    <source>
        <dbReference type="Proteomes" id="UP000463051"/>
    </source>
</evidence>
<evidence type="ECO:0000256" key="1">
    <source>
        <dbReference type="SAM" id="Phobius"/>
    </source>
</evidence>
<dbReference type="RefSeq" id="WP_154121660.1">
    <property type="nucleotide sequence ID" value="NZ_WJXB01000012.1"/>
</dbReference>
<keyword evidence="3" id="KW-1185">Reference proteome</keyword>
<feature type="transmembrane region" description="Helical" evidence="1">
    <location>
        <begin position="500"/>
        <end position="524"/>
    </location>
</feature>
<keyword evidence="1" id="KW-0472">Membrane</keyword>
<comment type="caution">
    <text evidence="2">The sequence shown here is derived from an EMBL/GenBank/DDBJ whole genome shotgun (WGS) entry which is preliminary data.</text>
</comment>
<feature type="transmembrane region" description="Helical" evidence="1">
    <location>
        <begin position="153"/>
        <end position="172"/>
    </location>
</feature>
<feature type="transmembrane region" description="Helical" evidence="1">
    <location>
        <begin position="417"/>
        <end position="435"/>
    </location>
</feature>
<sequence length="651" mass="76286">MELEKNNNANLLTTYFTIIFISVLIYFIHLLYHPISNIPQISTYFDTTILQGFVPEPVEKMQYMASLIALPFIIVALHLVFKKMSIETNYLYIALFVMFSVLVYLFLFLGLKQVNYYFVAKHILYEQPLLGSLLSLLLVVVYHCFKNESNQKLISISTIAISVYVSIYIAYLNVYTVHSVGSGWLYENHFNALYYSVAAVMHKHSLFVNLENQYGLFPEILRPLFKITGLTVHKFTFVMFILIGITFLSWLYFLYSILKQKWIAFIGFMTIMYFGYLFYHTIRLDSYFQYYPVRTIFPSLLLLVTTAYLRRRNNIFYYIGWVIFPIGILWNFESGFVTFMAWFAFLLYKEFAEFDKTLLKRVRNHIVIGVVFTFGIFSLYSLYILMVSGHIPNYSGMINYVRIFYNYGFAMMPMPLLHPWNLVVLVYLVGLVISIKPLIDRKYNSQAHVIFMISILGFGLFSYYQGRSHDEVFSIAYYPAFLLIPIYADRLIRSKLKVHIATAYIMLFVLTASTITAFIEIPYYGSMYEPRVKQISTRDRTSSVMQVEFIKRYIKKGDAITILSFNSGVFYGETGTVPELNVPGPSEMFFKKDFEIIQNNIRNKKIDRIFLDANYLNFNKSLNEIVIKLIKENYVPIDASEDKQMVLYQKQ</sequence>
<feature type="transmembrane region" description="Helical" evidence="1">
    <location>
        <begin position="261"/>
        <end position="279"/>
    </location>
</feature>
<evidence type="ECO:0000313" key="2">
    <source>
        <dbReference type="EMBL" id="MRN56174.1"/>
    </source>
</evidence>
<keyword evidence="1" id="KW-0812">Transmembrane</keyword>
<feature type="transmembrane region" description="Helical" evidence="1">
    <location>
        <begin position="90"/>
        <end position="111"/>
    </location>
</feature>
<dbReference type="AlphaFoldDB" id="A0A7X2H9T5"/>
<feature type="transmembrane region" description="Helical" evidence="1">
    <location>
        <begin position="231"/>
        <end position="255"/>
    </location>
</feature>